<feature type="transmembrane region" description="Helical" evidence="6">
    <location>
        <begin position="461"/>
        <end position="487"/>
    </location>
</feature>
<keyword evidence="3 6" id="KW-0812">Transmembrane</keyword>
<reference evidence="7" key="1">
    <citation type="submission" date="2020-04" db="EMBL/GenBank/DDBJ databases">
        <title>Analysis of mating type loci in Filobasidium floriforme.</title>
        <authorList>
            <person name="Nowrousian M."/>
        </authorList>
    </citation>
    <scope>NUCLEOTIDE SEQUENCE</scope>
    <source>
        <strain evidence="7">CBS 6242</strain>
    </source>
</reference>
<comment type="similarity">
    <text evidence="2">Belongs to the membrane-bound acyltransferase family.</text>
</comment>
<dbReference type="EMBL" id="JABELV010000026">
    <property type="protein sequence ID" value="KAG7562742.1"/>
    <property type="molecule type" value="Genomic_DNA"/>
</dbReference>
<proteinExistence type="inferred from homology"/>
<keyword evidence="4 6" id="KW-1133">Transmembrane helix</keyword>
<evidence type="ECO:0000256" key="2">
    <source>
        <dbReference type="ARBA" id="ARBA00010323"/>
    </source>
</evidence>
<evidence type="ECO:0000256" key="4">
    <source>
        <dbReference type="ARBA" id="ARBA00022989"/>
    </source>
</evidence>
<dbReference type="GO" id="GO:0016020">
    <property type="term" value="C:membrane"/>
    <property type="evidence" value="ECO:0007669"/>
    <property type="project" value="UniProtKB-SubCell"/>
</dbReference>
<dbReference type="GO" id="GO:0006506">
    <property type="term" value="P:GPI anchor biosynthetic process"/>
    <property type="evidence" value="ECO:0007669"/>
    <property type="project" value="TreeGrafter"/>
</dbReference>
<evidence type="ECO:0000313" key="8">
    <source>
        <dbReference type="Proteomes" id="UP000812966"/>
    </source>
</evidence>
<feature type="transmembrane region" description="Helical" evidence="6">
    <location>
        <begin position="132"/>
        <end position="150"/>
    </location>
</feature>
<feature type="transmembrane region" description="Helical" evidence="6">
    <location>
        <begin position="72"/>
        <end position="91"/>
    </location>
</feature>
<dbReference type="OrthoDB" id="420606at2759"/>
<dbReference type="GO" id="GO:0005783">
    <property type="term" value="C:endoplasmic reticulum"/>
    <property type="evidence" value="ECO:0007669"/>
    <property type="project" value="TreeGrafter"/>
</dbReference>
<evidence type="ECO:0000313" key="7">
    <source>
        <dbReference type="EMBL" id="KAG7562742.1"/>
    </source>
</evidence>
<feature type="transmembrane region" description="Helical" evidence="6">
    <location>
        <begin position="493"/>
        <end position="510"/>
    </location>
</feature>
<dbReference type="AlphaFoldDB" id="A0A8K0NUJ6"/>
<dbReference type="Proteomes" id="UP000812966">
    <property type="component" value="Unassembled WGS sequence"/>
</dbReference>
<dbReference type="GO" id="GO:0008374">
    <property type="term" value="F:O-acyltransferase activity"/>
    <property type="evidence" value="ECO:0007669"/>
    <property type="project" value="TreeGrafter"/>
</dbReference>
<evidence type="ECO:0000256" key="6">
    <source>
        <dbReference type="SAM" id="Phobius"/>
    </source>
</evidence>
<feature type="transmembrane region" description="Helical" evidence="6">
    <location>
        <begin position="530"/>
        <end position="551"/>
    </location>
</feature>
<sequence length="602" mass="68457">MDGLELPIVRPTTDRLGETLGMPAAKSPVDRRRGPTKFTVNIPESYPSQAVQTQQRAQNVQGKPSRWNTLEFKIYGVIFAIVVPIMIWVPIRLSQPSHPNFPFYRNRLSQGWLFGRQIDISDPQYRSFRGNIPSLLGLALAHLGSSRIFFNLVRPAYPNVSPTTFLCIFNVILIAVLHGTNAIKVLVIIFGNYAVARWATSSAGMTGGQGKIGIAAIWAYNIAVIFANDYFEGYRFGAVSSALEFMDRYPGLLPRWHVHFNMTMLRLISFGMDRYWATTASLPEDTSQMKTTDATKISPSTHKERVRTSLPQNEYTLKNLVAYTLYPPLYIAGPIMTFNDFSWQIRNPIPPTTRNLLSYAFRFLSCLLTMEFVLHFMYVVAIKDTGSWGGDSPAELSMVGFWNLIVVWLKLLIPWRFFRLWALADGMDPPENMVRCMANNYSCNGFWRSWHRSYNLWVVRYIYVPLGGAKNVVLATLLVFTFVALWHDLSFRLLTWGWLVSLFILPELVASKMVPESKYCNTSWYRHIAALGAVLNVLMMMTANLVGFVIGVDGVRYLAQQLISSSGGLQFTLFSCACLFVAVQVMFEYRETEIRQGIQRRC</sequence>
<dbReference type="PANTHER" id="PTHR13285:SF18">
    <property type="entry name" value="PROTEIN-CYSTEINE N-PALMITOYLTRANSFERASE RASP"/>
    <property type="match status" value="1"/>
</dbReference>
<evidence type="ECO:0000256" key="5">
    <source>
        <dbReference type="ARBA" id="ARBA00023136"/>
    </source>
</evidence>
<feature type="transmembrane region" description="Helical" evidence="6">
    <location>
        <begin position="401"/>
        <end position="418"/>
    </location>
</feature>
<accession>A0A8K0NUJ6</accession>
<protein>
    <recommendedName>
        <fullName evidence="9">Glycerol transporter</fullName>
    </recommendedName>
</protein>
<evidence type="ECO:0000256" key="3">
    <source>
        <dbReference type="ARBA" id="ARBA00022692"/>
    </source>
</evidence>
<dbReference type="InterPro" id="IPR004299">
    <property type="entry name" value="MBOAT_fam"/>
</dbReference>
<comment type="subcellular location">
    <subcellularLocation>
        <location evidence="1">Membrane</location>
        <topology evidence="1">Multi-pass membrane protein</topology>
    </subcellularLocation>
</comment>
<dbReference type="Pfam" id="PF03062">
    <property type="entry name" value="MBOAT"/>
    <property type="match status" value="1"/>
</dbReference>
<feature type="transmembrane region" description="Helical" evidence="6">
    <location>
        <begin position="212"/>
        <end position="231"/>
    </location>
</feature>
<comment type="caution">
    <text evidence="7">The sequence shown here is derived from an EMBL/GenBank/DDBJ whole genome shotgun (WGS) entry which is preliminary data.</text>
</comment>
<gene>
    <name evidence="7" type="ORF">FFLO_01803</name>
</gene>
<keyword evidence="8" id="KW-1185">Reference proteome</keyword>
<evidence type="ECO:0008006" key="9">
    <source>
        <dbReference type="Google" id="ProtNLM"/>
    </source>
</evidence>
<dbReference type="InterPro" id="IPR051085">
    <property type="entry name" value="MB_O-acyltransferase"/>
</dbReference>
<feature type="transmembrane region" description="Helical" evidence="6">
    <location>
        <begin position="359"/>
        <end position="381"/>
    </location>
</feature>
<keyword evidence="5 6" id="KW-0472">Membrane</keyword>
<dbReference type="PANTHER" id="PTHR13285">
    <property type="entry name" value="ACYLTRANSFERASE"/>
    <property type="match status" value="1"/>
</dbReference>
<organism evidence="7 8">
    <name type="scientific">Filobasidium floriforme</name>
    <dbReference type="NCBI Taxonomy" id="5210"/>
    <lineage>
        <taxon>Eukaryota</taxon>
        <taxon>Fungi</taxon>
        <taxon>Dikarya</taxon>
        <taxon>Basidiomycota</taxon>
        <taxon>Agaricomycotina</taxon>
        <taxon>Tremellomycetes</taxon>
        <taxon>Filobasidiales</taxon>
        <taxon>Filobasidiaceae</taxon>
        <taxon>Filobasidium</taxon>
    </lineage>
</organism>
<evidence type="ECO:0000256" key="1">
    <source>
        <dbReference type="ARBA" id="ARBA00004141"/>
    </source>
</evidence>
<feature type="transmembrane region" description="Helical" evidence="6">
    <location>
        <begin position="571"/>
        <end position="589"/>
    </location>
</feature>
<name>A0A8K0NUJ6_9TREE</name>